<dbReference type="OrthoDB" id="694103at2759"/>
<accession>A0A371HEQ8</accession>
<feature type="non-terminal residue" evidence="2">
    <location>
        <position position="1"/>
    </location>
</feature>
<feature type="region of interest" description="Disordered" evidence="1">
    <location>
        <begin position="99"/>
        <end position="128"/>
    </location>
</feature>
<dbReference type="Proteomes" id="UP000257109">
    <property type="component" value="Unassembled WGS sequence"/>
</dbReference>
<keyword evidence="3" id="KW-1185">Reference proteome</keyword>
<evidence type="ECO:0000313" key="2">
    <source>
        <dbReference type="EMBL" id="RDY01276.1"/>
    </source>
</evidence>
<gene>
    <name evidence="2" type="ORF">CR513_15415</name>
</gene>
<feature type="compositionally biased region" description="Basic and acidic residues" evidence="1">
    <location>
        <begin position="118"/>
        <end position="128"/>
    </location>
</feature>
<evidence type="ECO:0000313" key="3">
    <source>
        <dbReference type="Proteomes" id="UP000257109"/>
    </source>
</evidence>
<sequence>MDRNMVDAASGGALMDKTPTKARHLILNTASNTQKFKTRGGAGIPRLALSIMENHLMELTSLVRNLAIGQHQQNTKRVCGICTSMEHAMDMCPTMQEIEGSHTEESESRAIYSPEVWTSREHVGSESE</sequence>
<proteinExistence type="predicted"/>
<protein>
    <submittedName>
        <fullName evidence="2">Uncharacterized protein</fullName>
    </submittedName>
</protein>
<dbReference type="EMBL" id="QJKJ01002797">
    <property type="protein sequence ID" value="RDY01276.1"/>
    <property type="molecule type" value="Genomic_DNA"/>
</dbReference>
<name>A0A371HEQ8_MUCPR</name>
<comment type="caution">
    <text evidence="2">The sequence shown here is derived from an EMBL/GenBank/DDBJ whole genome shotgun (WGS) entry which is preliminary data.</text>
</comment>
<reference evidence="2" key="1">
    <citation type="submission" date="2018-05" db="EMBL/GenBank/DDBJ databases">
        <title>Draft genome of Mucuna pruriens seed.</title>
        <authorList>
            <person name="Nnadi N.E."/>
            <person name="Vos R."/>
            <person name="Hasami M.H."/>
            <person name="Devisetty U.K."/>
            <person name="Aguiy J.C."/>
        </authorList>
    </citation>
    <scope>NUCLEOTIDE SEQUENCE [LARGE SCALE GENOMIC DNA]</scope>
    <source>
        <strain evidence="2">JCA_2017</strain>
    </source>
</reference>
<evidence type="ECO:0000256" key="1">
    <source>
        <dbReference type="SAM" id="MobiDB-lite"/>
    </source>
</evidence>
<feature type="compositionally biased region" description="Basic and acidic residues" evidence="1">
    <location>
        <begin position="99"/>
        <end position="108"/>
    </location>
</feature>
<dbReference type="AlphaFoldDB" id="A0A371HEQ8"/>
<organism evidence="2 3">
    <name type="scientific">Mucuna pruriens</name>
    <name type="common">Velvet bean</name>
    <name type="synonym">Dolichos pruriens</name>
    <dbReference type="NCBI Taxonomy" id="157652"/>
    <lineage>
        <taxon>Eukaryota</taxon>
        <taxon>Viridiplantae</taxon>
        <taxon>Streptophyta</taxon>
        <taxon>Embryophyta</taxon>
        <taxon>Tracheophyta</taxon>
        <taxon>Spermatophyta</taxon>
        <taxon>Magnoliopsida</taxon>
        <taxon>eudicotyledons</taxon>
        <taxon>Gunneridae</taxon>
        <taxon>Pentapetalae</taxon>
        <taxon>rosids</taxon>
        <taxon>fabids</taxon>
        <taxon>Fabales</taxon>
        <taxon>Fabaceae</taxon>
        <taxon>Papilionoideae</taxon>
        <taxon>50 kb inversion clade</taxon>
        <taxon>NPAAA clade</taxon>
        <taxon>indigoferoid/millettioid clade</taxon>
        <taxon>Phaseoleae</taxon>
        <taxon>Mucuna</taxon>
    </lineage>
</organism>